<evidence type="ECO:0000313" key="6">
    <source>
        <dbReference type="EMBL" id="MDK7394716.1"/>
    </source>
</evidence>
<reference evidence="7 8" key="1">
    <citation type="submission" date="2019-07" db="EMBL/GenBank/DDBJ databases">
        <authorList>
            <person name="Yu W.S."/>
            <person name="Cheong H.-M."/>
            <person name="Choi Y."/>
            <person name="Hwang K.J."/>
            <person name="Jung K."/>
            <person name="Lee S."/>
            <person name="Choi C."/>
        </authorList>
    </citation>
    <scope>NUCLEOTIDE SEQUENCE [LARGE SCALE GENOMIC DNA]</scope>
    <source>
        <strain evidence="7 8">NCCP 15909</strain>
    </source>
</reference>
<reference evidence="6" key="2">
    <citation type="submission" date="2022-11" db="EMBL/GenBank/DDBJ databases">
        <title>WGS-based characterization of Bacillus cereus isolated from food &amp; feed additives.</title>
        <authorList>
            <person name="Bogaerts B."/>
            <person name="Fraiture M.-A."/>
            <person name="Roosens N.H.C."/>
            <person name="De Keersmaecker S.C.J."/>
            <person name="Vanneste K."/>
        </authorList>
    </citation>
    <scope>NUCLEOTIDE SEQUENCE</scope>
    <source>
        <strain evidence="6">74.2</strain>
    </source>
</reference>
<dbReference type="PANTHER" id="PTHR35529:SF2">
    <property type="entry name" value="SPORULATION PROTEIN YTAF-RELATED"/>
    <property type="match status" value="1"/>
</dbReference>
<dbReference type="EMBL" id="JAPNPE010000018">
    <property type="protein sequence ID" value="MDK7394716.1"/>
    <property type="molecule type" value="Genomic_DNA"/>
</dbReference>
<proteinExistence type="predicted"/>
<evidence type="ECO:0000256" key="1">
    <source>
        <dbReference type="ARBA" id="ARBA00022475"/>
    </source>
</evidence>
<evidence type="ECO:0000313" key="8">
    <source>
        <dbReference type="Proteomes" id="UP000464796"/>
    </source>
</evidence>
<dbReference type="Pfam" id="PF02659">
    <property type="entry name" value="Mntp"/>
    <property type="match status" value="1"/>
</dbReference>
<dbReference type="InterPro" id="IPR003810">
    <property type="entry name" value="Mntp/YtaF"/>
</dbReference>
<keyword evidence="8" id="KW-1185">Reference proteome</keyword>
<feature type="transmembrane region" description="Helical" evidence="5">
    <location>
        <begin position="141"/>
        <end position="159"/>
    </location>
</feature>
<evidence type="ECO:0000313" key="7">
    <source>
        <dbReference type="EMBL" id="QHH91662.1"/>
    </source>
</evidence>
<keyword evidence="1" id="KW-1003">Cell membrane</keyword>
<dbReference type="Proteomes" id="UP000464796">
    <property type="component" value="Chromosome"/>
</dbReference>
<evidence type="ECO:0000256" key="3">
    <source>
        <dbReference type="ARBA" id="ARBA00022989"/>
    </source>
</evidence>
<evidence type="ECO:0000313" key="9">
    <source>
        <dbReference type="Proteomes" id="UP001174229"/>
    </source>
</evidence>
<keyword evidence="4 5" id="KW-0472">Membrane</keyword>
<keyword evidence="3 5" id="KW-1133">Transmembrane helix</keyword>
<dbReference type="PANTHER" id="PTHR35529">
    <property type="entry name" value="MANGANESE EFFLUX PUMP MNTP-RELATED"/>
    <property type="match status" value="1"/>
</dbReference>
<name>A0AAP5G1H4_9BACI</name>
<sequence length="228" mass="24319">MHIPYYVCHVSFRNVQQYEGVNEMAAWIMVLALTFSSSIDNLGVGISYGIRNIKISHLSNFIISIICFLFSVVGIYFGLWLSKILPGIMPVVIGSFLLVIIGLRIILLAIPRKVPVQETEGEVASTEINGLTKNIGKSGEIGFVESIFLGIGLSANALTNGLGAGLFGLNPIAICIAAAVGSFITVWGGVALGRKIAHVRIGKFTLGQFGTLISGTLLLVIAFAAFFD</sequence>
<dbReference type="Proteomes" id="UP001174229">
    <property type="component" value="Unassembled WGS sequence"/>
</dbReference>
<dbReference type="NCBIfam" id="TIGR02840">
    <property type="entry name" value="spore_YtaF"/>
    <property type="match status" value="1"/>
</dbReference>
<evidence type="ECO:0000256" key="2">
    <source>
        <dbReference type="ARBA" id="ARBA00022692"/>
    </source>
</evidence>
<gene>
    <name evidence="6" type="primary">ytaF</name>
    <name evidence="7" type="ORF">FPL01_25595</name>
    <name evidence="6" type="ORF">OWO78_25640</name>
</gene>
<feature type="transmembrane region" description="Helical" evidence="5">
    <location>
        <begin position="204"/>
        <end position="227"/>
    </location>
</feature>
<protein>
    <submittedName>
        <fullName evidence="6">Sporulation membrane protein YtaF</fullName>
    </submittedName>
</protein>
<feature type="transmembrane region" description="Helical" evidence="5">
    <location>
        <begin position="171"/>
        <end position="192"/>
    </location>
</feature>
<evidence type="ECO:0000256" key="4">
    <source>
        <dbReference type="ARBA" id="ARBA00023136"/>
    </source>
</evidence>
<keyword evidence="2 5" id="KW-0812">Transmembrane</keyword>
<dbReference type="EMBL" id="CP041979">
    <property type="protein sequence ID" value="QHH91662.1"/>
    <property type="molecule type" value="Genomic_DNA"/>
</dbReference>
<feature type="transmembrane region" description="Helical" evidence="5">
    <location>
        <begin position="24"/>
        <end position="49"/>
    </location>
</feature>
<accession>A0AAP5G1H4</accession>
<feature type="transmembrane region" description="Helical" evidence="5">
    <location>
        <begin position="61"/>
        <end position="81"/>
    </location>
</feature>
<dbReference type="InterPro" id="IPR014205">
    <property type="entry name" value="Spore_YtaF"/>
</dbReference>
<feature type="transmembrane region" description="Helical" evidence="5">
    <location>
        <begin position="87"/>
        <end position="110"/>
    </location>
</feature>
<dbReference type="AlphaFoldDB" id="A0AAP5G1H4"/>
<evidence type="ECO:0000256" key="5">
    <source>
        <dbReference type="SAM" id="Phobius"/>
    </source>
</evidence>
<organism evidence="6 9">
    <name type="scientific">Bacillus pacificus</name>
    <dbReference type="NCBI Taxonomy" id="2026187"/>
    <lineage>
        <taxon>Bacteria</taxon>
        <taxon>Bacillati</taxon>
        <taxon>Bacillota</taxon>
        <taxon>Bacilli</taxon>
        <taxon>Bacillales</taxon>
        <taxon>Bacillaceae</taxon>
        <taxon>Bacillus</taxon>
        <taxon>Bacillus cereus group</taxon>
    </lineage>
</organism>